<dbReference type="Pfam" id="PF00440">
    <property type="entry name" value="TetR_N"/>
    <property type="match status" value="1"/>
</dbReference>
<accession>A0A235HDV1</accession>
<dbReference type="SUPFAM" id="SSF46689">
    <property type="entry name" value="Homeodomain-like"/>
    <property type="match status" value="1"/>
</dbReference>
<evidence type="ECO:0000256" key="4">
    <source>
        <dbReference type="PROSITE-ProRule" id="PRU00335"/>
    </source>
</evidence>
<gene>
    <name evidence="7" type="ORF">CHT98_13910</name>
</gene>
<feature type="region of interest" description="Disordered" evidence="5">
    <location>
        <begin position="1"/>
        <end position="57"/>
    </location>
</feature>
<dbReference type="PANTHER" id="PTHR30055">
    <property type="entry name" value="HTH-TYPE TRANSCRIPTIONAL REGULATOR RUTR"/>
    <property type="match status" value="1"/>
</dbReference>
<evidence type="ECO:0000256" key="3">
    <source>
        <dbReference type="ARBA" id="ARBA00023163"/>
    </source>
</evidence>
<sequence>MLMGKPQRRDGGRRDGCEQEKGGGKATVDPRGDLGAGGHGGASGRWPAPPGRYTANANDAAPTCGRAWGAGDPQVRTARLCMRATGQNSLSNRTVRSIISRDCGQGRAPHRAGPESSREGNPMRRKTEAKRDAILDAAMLEFTERGYEGASISAIVGRLGASKQTLYRYFPSKDELFVEVMARIIDRHLATPLGDLADTADVRGSLQRHGERYLKVRLSPDMVSLARIVFAEAGRSEVSRLLHPRGKMRVVEDIGRFLTTVMETGRLRVADPTVAALHFLGLLDAELFEPVVLRVREPAAEDEIVASVGRAVGAFLAGYGRDGRHPS</sequence>
<dbReference type="InterPro" id="IPR036271">
    <property type="entry name" value="Tet_transcr_reg_TetR-rel_C_sf"/>
</dbReference>
<dbReference type="PROSITE" id="PS50977">
    <property type="entry name" value="HTH_TETR_2"/>
    <property type="match status" value="1"/>
</dbReference>
<name>A0A235HDV1_AZOBR</name>
<dbReference type="Gene3D" id="1.10.10.60">
    <property type="entry name" value="Homeodomain-like"/>
    <property type="match status" value="1"/>
</dbReference>
<feature type="DNA-binding region" description="H-T-H motif" evidence="4">
    <location>
        <begin position="151"/>
        <end position="170"/>
    </location>
</feature>
<dbReference type="Proteomes" id="UP000215367">
    <property type="component" value="Unassembled WGS sequence"/>
</dbReference>
<dbReference type="AlphaFoldDB" id="A0A235HDV1"/>
<evidence type="ECO:0000259" key="6">
    <source>
        <dbReference type="PROSITE" id="PS50977"/>
    </source>
</evidence>
<dbReference type="EMBL" id="NOWT01000011">
    <property type="protein sequence ID" value="OYD83872.1"/>
    <property type="molecule type" value="Genomic_DNA"/>
</dbReference>
<feature type="region of interest" description="Disordered" evidence="5">
    <location>
        <begin position="101"/>
        <end position="127"/>
    </location>
</feature>
<feature type="domain" description="HTH tetR-type" evidence="6">
    <location>
        <begin position="128"/>
        <end position="188"/>
    </location>
</feature>
<dbReference type="GO" id="GO:0000976">
    <property type="term" value="F:transcription cis-regulatory region binding"/>
    <property type="evidence" value="ECO:0007669"/>
    <property type="project" value="TreeGrafter"/>
</dbReference>
<feature type="compositionally biased region" description="Basic and acidic residues" evidence="5">
    <location>
        <begin position="7"/>
        <end position="32"/>
    </location>
</feature>
<dbReference type="SUPFAM" id="SSF48498">
    <property type="entry name" value="Tetracyclin repressor-like, C-terminal domain"/>
    <property type="match status" value="1"/>
</dbReference>
<evidence type="ECO:0000256" key="2">
    <source>
        <dbReference type="ARBA" id="ARBA00023125"/>
    </source>
</evidence>
<keyword evidence="3" id="KW-0804">Transcription</keyword>
<dbReference type="Gene3D" id="1.10.357.10">
    <property type="entry name" value="Tetracycline Repressor, domain 2"/>
    <property type="match status" value="1"/>
</dbReference>
<evidence type="ECO:0000256" key="5">
    <source>
        <dbReference type="SAM" id="MobiDB-lite"/>
    </source>
</evidence>
<feature type="compositionally biased region" description="Gly residues" evidence="5">
    <location>
        <begin position="34"/>
        <end position="43"/>
    </location>
</feature>
<dbReference type="PRINTS" id="PR00455">
    <property type="entry name" value="HTHTETR"/>
</dbReference>
<dbReference type="Pfam" id="PF14246">
    <property type="entry name" value="TetR_C_7"/>
    <property type="match status" value="1"/>
</dbReference>
<feature type="compositionally biased region" description="Basic and acidic residues" evidence="5">
    <location>
        <begin position="112"/>
        <end position="127"/>
    </location>
</feature>
<keyword evidence="2 4" id="KW-0238">DNA-binding</keyword>
<evidence type="ECO:0000313" key="7">
    <source>
        <dbReference type="EMBL" id="OYD83872.1"/>
    </source>
</evidence>
<reference evidence="7 8" key="1">
    <citation type="submission" date="2017-07" db="EMBL/GenBank/DDBJ databases">
        <title>Whole genome sequence of Azospirillum brasilense 2A1, a potential biofertilizer strain.</title>
        <authorList>
            <person name="Fontana C.A."/>
            <person name="Toffoli L.M."/>
            <person name="Salazar S.M."/>
            <person name="Puglisi E."/>
            <person name="Pedraza R."/>
            <person name="Bassi D."/>
            <person name="Cocconcelli P.S."/>
        </authorList>
    </citation>
    <scope>NUCLEOTIDE SEQUENCE [LARGE SCALE GENOMIC DNA]</scope>
    <source>
        <strain evidence="7 8">2A1</strain>
        <plasmid evidence="7">unnamed</plasmid>
    </source>
</reference>
<dbReference type="InterPro" id="IPR009057">
    <property type="entry name" value="Homeodomain-like_sf"/>
</dbReference>
<comment type="caution">
    <text evidence="7">The sequence shown here is derived from an EMBL/GenBank/DDBJ whole genome shotgun (WGS) entry which is preliminary data.</text>
</comment>
<evidence type="ECO:0000313" key="8">
    <source>
        <dbReference type="Proteomes" id="UP000215367"/>
    </source>
</evidence>
<protein>
    <recommendedName>
        <fullName evidence="6">HTH tetR-type domain-containing protein</fullName>
    </recommendedName>
</protein>
<dbReference type="InterPro" id="IPR001647">
    <property type="entry name" value="HTH_TetR"/>
</dbReference>
<keyword evidence="7" id="KW-0614">Plasmid</keyword>
<dbReference type="InterPro" id="IPR039536">
    <property type="entry name" value="TetR_C_Proteobacteria"/>
</dbReference>
<dbReference type="PANTHER" id="PTHR30055:SF119">
    <property type="entry name" value="NALC"/>
    <property type="match status" value="1"/>
</dbReference>
<dbReference type="GO" id="GO:0003700">
    <property type="term" value="F:DNA-binding transcription factor activity"/>
    <property type="evidence" value="ECO:0007669"/>
    <property type="project" value="TreeGrafter"/>
</dbReference>
<geneLocation type="plasmid" evidence="7">
    <name>unnamed</name>
</geneLocation>
<dbReference type="InterPro" id="IPR050109">
    <property type="entry name" value="HTH-type_TetR-like_transc_reg"/>
</dbReference>
<keyword evidence="1" id="KW-0805">Transcription regulation</keyword>
<proteinExistence type="predicted"/>
<dbReference type="FunFam" id="1.10.10.60:FF:000141">
    <property type="entry name" value="TetR family transcriptional regulator"/>
    <property type="match status" value="1"/>
</dbReference>
<organism evidence="7 8">
    <name type="scientific">Azospirillum brasilense</name>
    <dbReference type="NCBI Taxonomy" id="192"/>
    <lineage>
        <taxon>Bacteria</taxon>
        <taxon>Pseudomonadati</taxon>
        <taxon>Pseudomonadota</taxon>
        <taxon>Alphaproteobacteria</taxon>
        <taxon>Rhodospirillales</taxon>
        <taxon>Azospirillaceae</taxon>
        <taxon>Azospirillum</taxon>
    </lineage>
</organism>
<evidence type="ECO:0000256" key="1">
    <source>
        <dbReference type="ARBA" id="ARBA00023015"/>
    </source>
</evidence>